<dbReference type="Proteomes" id="UP000238312">
    <property type="component" value="Unassembled WGS sequence"/>
</dbReference>
<dbReference type="RefSeq" id="WP_219912461.1">
    <property type="nucleotide sequence ID" value="NZ_PVNG01000036.1"/>
</dbReference>
<evidence type="ECO:0000256" key="1">
    <source>
        <dbReference type="SAM" id="MobiDB-lite"/>
    </source>
</evidence>
<dbReference type="Gene3D" id="2.60.120.260">
    <property type="entry name" value="Galactose-binding domain-like"/>
    <property type="match status" value="1"/>
</dbReference>
<dbReference type="EMBL" id="PVNG01000036">
    <property type="protein sequence ID" value="PRX50783.1"/>
    <property type="molecule type" value="Genomic_DNA"/>
</dbReference>
<accession>A0A2T0M204</accession>
<reference evidence="2 3" key="1">
    <citation type="submission" date="2018-03" db="EMBL/GenBank/DDBJ databases">
        <title>Genomic Encyclopedia of Type Strains, Phase III (KMG-III): the genomes of soil and plant-associated and newly described type strains.</title>
        <authorList>
            <person name="Whitman W."/>
        </authorList>
    </citation>
    <scope>NUCLEOTIDE SEQUENCE [LARGE SCALE GENOMIC DNA]</scope>
    <source>
        <strain evidence="2 3">CGMCC 4.7104</strain>
    </source>
</reference>
<gene>
    <name evidence="2" type="ORF">B0I32_13613</name>
</gene>
<proteinExistence type="predicted"/>
<organism evidence="2 3">
    <name type="scientific">Nonomuraea fuscirosea</name>
    <dbReference type="NCBI Taxonomy" id="1291556"/>
    <lineage>
        <taxon>Bacteria</taxon>
        <taxon>Bacillati</taxon>
        <taxon>Actinomycetota</taxon>
        <taxon>Actinomycetes</taxon>
        <taxon>Streptosporangiales</taxon>
        <taxon>Streptosporangiaceae</taxon>
        <taxon>Nonomuraea</taxon>
    </lineage>
</organism>
<dbReference type="AlphaFoldDB" id="A0A2T0M204"/>
<feature type="region of interest" description="Disordered" evidence="1">
    <location>
        <begin position="56"/>
        <end position="79"/>
    </location>
</feature>
<protein>
    <recommendedName>
        <fullName evidence="4">F5/8 type C domain-containing protein</fullName>
    </recommendedName>
</protein>
<comment type="caution">
    <text evidence="2">The sequence shown here is derived from an EMBL/GenBank/DDBJ whole genome shotgun (WGS) entry which is preliminary data.</text>
</comment>
<evidence type="ECO:0000313" key="3">
    <source>
        <dbReference type="Proteomes" id="UP000238312"/>
    </source>
</evidence>
<evidence type="ECO:0000313" key="2">
    <source>
        <dbReference type="EMBL" id="PRX50783.1"/>
    </source>
</evidence>
<sequence>MAENAGWKLNRNLTPFLEPSITTTSLPQATPGSAYRQTLAARGGVPFYDWQVTGGSLRGSPSTASPARSPAHTPSASHTSAWESVAALNDGIDPPSSNGTVNRRWGTWPQTGTQWAELTWPSARTLRSAEAYFFDDGQGVRLPASWKLQYWDGSAYADVPGTHPVAIDRYNRVTFEAVNTARLRVVLRSGAASVGLLEVKAYA</sequence>
<keyword evidence="3" id="KW-1185">Reference proteome</keyword>
<evidence type="ECO:0008006" key="4">
    <source>
        <dbReference type="Google" id="ProtNLM"/>
    </source>
</evidence>
<feature type="region of interest" description="Disordered" evidence="1">
    <location>
        <begin position="88"/>
        <end position="107"/>
    </location>
</feature>
<feature type="compositionally biased region" description="Low complexity" evidence="1">
    <location>
        <begin position="60"/>
        <end position="78"/>
    </location>
</feature>
<name>A0A2T0M204_9ACTN</name>